<sequence length="322" mass="35638">MTAIITIADKFRNIFQRFSRFGTWFLEHQRRNLIAIFSLFILIAFSTTVMVNITPRPSNLPSTELNMPVSFGTLNKTASLTKSVFNKNNGVLELHYTISDGAVSDQDLVDISKIKFTAMTDHGGNQVTGRVVPTSNNTLVVQFKNLSHNFNAVTLTAHDKSINTATVEAPSSVVADSSSAKKTNANSNTASGKFIINRDKVSKSNTLTFASQEELEVSESEAKIAAQQKLISKNTNAIVEYQKAIDQQQSSIKKYQKILAQFDDSDTQTSIDNARDAITQIRTQISDAQKNIQRARTNISQYQKTRKQVQEGKSLLPKPTGL</sequence>
<evidence type="ECO:0000256" key="1">
    <source>
        <dbReference type="SAM" id="MobiDB-lite"/>
    </source>
</evidence>
<accession>A0A2N9K851</accession>
<dbReference type="Proteomes" id="UP000239237">
    <property type="component" value="Unassembled WGS sequence"/>
</dbReference>
<evidence type="ECO:0000313" key="5">
    <source>
        <dbReference type="Proteomes" id="UP000237923"/>
    </source>
</evidence>
<feature type="transmembrane region" description="Helical" evidence="2">
    <location>
        <begin position="33"/>
        <end position="53"/>
    </location>
</feature>
<evidence type="ECO:0000256" key="2">
    <source>
        <dbReference type="SAM" id="Phobius"/>
    </source>
</evidence>
<evidence type="ECO:0000313" key="6">
    <source>
        <dbReference type="Proteomes" id="UP000239237"/>
    </source>
</evidence>
<dbReference type="EMBL" id="OKQU01000001">
    <property type="protein sequence ID" value="SPE06763.1"/>
    <property type="molecule type" value="Genomic_DNA"/>
</dbReference>
<evidence type="ECO:0000313" key="4">
    <source>
        <dbReference type="EMBL" id="SPE06763.1"/>
    </source>
</evidence>
<dbReference type="Proteomes" id="UP000237923">
    <property type="component" value="Unassembled WGS sequence"/>
</dbReference>
<reference evidence="3 6" key="2">
    <citation type="submission" date="2018-02" db="EMBL/GenBank/DDBJ databases">
        <authorList>
            <person name="Rodrigo-Torres L."/>
            <person name="Arahal R. D."/>
            <person name="Lucena T."/>
        </authorList>
    </citation>
    <scope>NUCLEOTIDE SEQUENCE [LARGE SCALE GENOMIC DNA]</scope>
    <source>
        <strain evidence="3 6">CECT 8486</strain>
    </source>
</reference>
<keyword evidence="2" id="KW-0812">Transmembrane</keyword>
<dbReference type="AlphaFoldDB" id="A0A2N9K851"/>
<evidence type="ECO:0000313" key="3">
    <source>
        <dbReference type="EMBL" id="SPD91538.1"/>
    </source>
</evidence>
<reference evidence="4 5" key="1">
    <citation type="submission" date="2018-02" db="EMBL/GenBank/DDBJ databases">
        <authorList>
            <person name="Cohen D.B."/>
            <person name="Kent A.D."/>
        </authorList>
    </citation>
    <scope>NUCLEOTIDE SEQUENCE [LARGE SCALE GENOMIC DNA]</scope>
    <source>
        <strain evidence="4 5">CECT 9216</strain>
    </source>
</reference>
<organism evidence="4 5">
    <name type="scientific">Leuconostoc suionicum</name>
    <dbReference type="NCBI Taxonomy" id="1511761"/>
    <lineage>
        <taxon>Bacteria</taxon>
        <taxon>Bacillati</taxon>
        <taxon>Bacillota</taxon>
        <taxon>Bacilli</taxon>
        <taxon>Lactobacillales</taxon>
        <taxon>Lactobacillaceae</taxon>
        <taxon>Leuconostoc</taxon>
    </lineage>
</organism>
<name>A0A2N9K851_9LACO</name>
<dbReference type="EMBL" id="OKQR01000001">
    <property type="protein sequence ID" value="SPD91538.1"/>
    <property type="molecule type" value="Genomic_DNA"/>
</dbReference>
<keyword evidence="2" id="KW-0472">Membrane</keyword>
<gene>
    <name evidence="4" type="primary">smc_3</name>
    <name evidence="3" type="synonym">smc_1</name>
    <name evidence="3" type="ORF">LES8486_00518</name>
    <name evidence="4" type="ORF">LES9216_00665</name>
</gene>
<keyword evidence="6" id="KW-1185">Reference proteome</keyword>
<keyword evidence="2" id="KW-1133">Transmembrane helix</keyword>
<dbReference type="RefSeq" id="WP_105299623.1">
    <property type="nucleotide sequence ID" value="NZ_OKQR01000001.1"/>
</dbReference>
<feature type="region of interest" description="Disordered" evidence="1">
    <location>
        <begin position="301"/>
        <end position="322"/>
    </location>
</feature>
<proteinExistence type="predicted"/>
<protein>
    <submittedName>
        <fullName evidence="4">Chromosome partition protein Smc</fullName>
    </submittedName>
</protein>